<dbReference type="Proteomes" id="UP000605992">
    <property type="component" value="Unassembled WGS sequence"/>
</dbReference>
<organism evidence="1 2">
    <name type="scientific">Planotetraspora thailandica</name>
    <dbReference type="NCBI Taxonomy" id="487172"/>
    <lineage>
        <taxon>Bacteria</taxon>
        <taxon>Bacillati</taxon>
        <taxon>Actinomycetota</taxon>
        <taxon>Actinomycetes</taxon>
        <taxon>Streptosporangiales</taxon>
        <taxon>Streptosporangiaceae</taxon>
        <taxon>Planotetraspora</taxon>
    </lineage>
</organism>
<dbReference type="EMBL" id="BOOR01000092">
    <property type="protein sequence ID" value="GII59662.1"/>
    <property type="molecule type" value="Genomic_DNA"/>
</dbReference>
<accession>A0A8J3Y2H0</accession>
<comment type="caution">
    <text evidence="1">The sequence shown here is derived from an EMBL/GenBank/DDBJ whole genome shotgun (WGS) entry which is preliminary data.</text>
</comment>
<dbReference type="AlphaFoldDB" id="A0A8J3Y2H0"/>
<proteinExistence type="predicted"/>
<evidence type="ECO:0000313" key="2">
    <source>
        <dbReference type="Proteomes" id="UP000605992"/>
    </source>
</evidence>
<dbReference type="Gene3D" id="1.25.40.10">
    <property type="entry name" value="Tetratricopeptide repeat domain"/>
    <property type="match status" value="1"/>
</dbReference>
<protein>
    <submittedName>
        <fullName evidence="1">Uncharacterized protein</fullName>
    </submittedName>
</protein>
<gene>
    <name evidence="1" type="ORF">Pth03_80510</name>
</gene>
<sequence length="267" mass="28999">MHAYGLNAWGIHQWYIGNIGEALRFLTEGDQIMLSDLAGREDNPVRHDLQLLMAGVLAEVTALHGDVEAARALLDKLEADAGDAPYAVTISSAIAVRTAVLVGDPDWALRAAERGIAVDPQFSFVILGTYQRLARCWALAMTGQNPAGAAEEAERIITARLVDPPRSCVATWHGLLGEMRLMAGAPTAAAAALDRADHFLDTHGQRYSEGLILLLRARVLQALGKPVTEVRAAAEWARELSAERGAHLFVRRTEQFLAELDQQLADH</sequence>
<name>A0A8J3Y2H0_9ACTN</name>
<dbReference type="RefSeq" id="WP_377354963.1">
    <property type="nucleotide sequence ID" value="NZ_JBHLUG010000019.1"/>
</dbReference>
<keyword evidence="2" id="KW-1185">Reference proteome</keyword>
<evidence type="ECO:0000313" key="1">
    <source>
        <dbReference type="EMBL" id="GII59662.1"/>
    </source>
</evidence>
<dbReference type="InterPro" id="IPR011990">
    <property type="entry name" value="TPR-like_helical_dom_sf"/>
</dbReference>
<reference evidence="1" key="1">
    <citation type="submission" date="2021-01" db="EMBL/GenBank/DDBJ databases">
        <title>Whole genome shotgun sequence of Planotetraspora thailandica NBRC 104271.</title>
        <authorList>
            <person name="Komaki H."/>
            <person name="Tamura T."/>
        </authorList>
    </citation>
    <scope>NUCLEOTIDE SEQUENCE</scope>
    <source>
        <strain evidence="1">NBRC 104271</strain>
    </source>
</reference>